<dbReference type="AlphaFoldDB" id="A0AAU7G1H3"/>
<comment type="pathway">
    <text evidence="7">Cofactor biosynthesis; tetrahydrofolate biosynthesis; 4-aminobenzoate from chorismate: step 2/2.</text>
</comment>
<dbReference type="InterPro" id="IPR001544">
    <property type="entry name" value="Aminotrans_IV"/>
</dbReference>
<evidence type="ECO:0000256" key="11">
    <source>
        <dbReference type="ARBA" id="ARBA00069174"/>
    </source>
</evidence>
<comment type="catalytic activity">
    <reaction evidence="9">
        <text>4-amino-4-deoxychorismate = 4-aminobenzoate + pyruvate + H(+)</text>
        <dbReference type="Rhea" id="RHEA:16201"/>
        <dbReference type="ChEBI" id="CHEBI:15361"/>
        <dbReference type="ChEBI" id="CHEBI:15378"/>
        <dbReference type="ChEBI" id="CHEBI:17836"/>
        <dbReference type="ChEBI" id="CHEBI:58406"/>
        <dbReference type="EC" id="4.1.3.38"/>
    </reaction>
</comment>
<keyword evidence="4 14" id="KW-0663">Pyridoxal phosphate</keyword>
<evidence type="ECO:0000256" key="2">
    <source>
        <dbReference type="ARBA" id="ARBA00009320"/>
    </source>
</evidence>
<name>A0AAU7G1H3_9ENTR</name>
<dbReference type="InterPro" id="IPR043131">
    <property type="entry name" value="BCAT-like_N"/>
</dbReference>
<dbReference type="PROSITE" id="PS00770">
    <property type="entry name" value="AA_TRANSFER_CLASS_4"/>
    <property type="match status" value="1"/>
</dbReference>
<evidence type="ECO:0000256" key="6">
    <source>
        <dbReference type="ARBA" id="ARBA00023239"/>
    </source>
</evidence>
<dbReference type="InterPro" id="IPR036038">
    <property type="entry name" value="Aminotransferase-like"/>
</dbReference>
<evidence type="ECO:0000256" key="5">
    <source>
        <dbReference type="ARBA" id="ARBA00022909"/>
    </source>
</evidence>
<dbReference type="NCBIfam" id="NF004761">
    <property type="entry name" value="PRK06092.1"/>
    <property type="match status" value="1"/>
</dbReference>
<comment type="cofactor">
    <cofactor evidence="1 14">
        <name>pyridoxal 5'-phosphate</name>
        <dbReference type="ChEBI" id="CHEBI:597326"/>
    </cofactor>
</comment>
<dbReference type="RefSeq" id="WP_348959115.1">
    <property type="nucleotide sequence ID" value="NZ_CP157375.1"/>
</dbReference>
<evidence type="ECO:0000256" key="7">
    <source>
        <dbReference type="ARBA" id="ARBA00035633"/>
    </source>
</evidence>
<evidence type="ECO:0000256" key="10">
    <source>
        <dbReference type="ARBA" id="ARBA00054027"/>
    </source>
</evidence>
<dbReference type="FunFam" id="3.20.10.10:FF:000002">
    <property type="entry name" value="D-alanine aminotransferase"/>
    <property type="match status" value="1"/>
</dbReference>
<dbReference type="Gene3D" id="3.20.10.10">
    <property type="entry name" value="D-amino Acid Aminotransferase, subunit A, domain 2"/>
    <property type="match status" value="1"/>
</dbReference>
<dbReference type="Pfam" id="PF01063">
    <property type="entry name" value="Aminotran_4"/>
    <property type="match status" value="1"/>
</dbReference>
<keyword evidence="5" id="KW-0289">Folate biosynthesis</keyword>
<evidence type="ECO:0000256" key="1">
    <source>
        <dbReference type="ARBA" id="ARBA00001933"/>
    </source>
</evidence>
<gene>
    <name evidence="15" type="primary">pabC</name>
    <name evidence="15" type="ORF">ABFV38_08485</name>
</gene>
<evidence type="ECO:0000256" key="4">
    <source>
        <dbReference type="ARBA" id="ARBA00022898"/>
    </source>
</evidence>
<evidence type="ECO:0000256" key="9">
    <source>
        <dbReference type="ARBA" id="ARBA00049529"/>
    </source>
</evidence>
<dbReference type="PANTHER" id="PTHR42743:SF2">
    <property type="entry name" value="AMINODEOXYCHORISMATE LYASE"/>
    <property type="match status" value="1"/>
</dbReference>
<dbReference type="Gene3D" id="3.30.470.10">
    <property type="match status" value="1"/>
</dbReference>
<dbReference type="GO" id="GO:0030170">
    <property type="term" value="F:pyridoxal phosphate binding"/>
    <property type="evidence" value="ECO:0007669"/>
    <property type="project" value="InterPro"/>
</dbReference>
<protein>
    <recommendedName>
        <fullName evidence="11 12">Aminodeoxychorismate lyase</fullName>
        <ecNumber evidence="8 12">4.1.3.38</ecNumber>
    </recommendedName>
</protein>
<dbReference type="EC" id="4.1.3.38" evidence="8 12"/>
<evidence type="ECO:0000256" key="14">
    <source>
        <dbReference type="RuleBase" id="RU004516"/>
    </source>
</evidence>
<dbReference type="NCBIfam" id="TIGR03461">
    <property type="entry name" value="pabC_Proteo"/>
    <property type="match status" value="1"/>
</dbReference>
<sequence>MFLINGEVIDKLAANDRGVQFGDGCFTTARIDAGNVVMLARHLARLQDACTRLAIPFQDWELLSDEMRRLAQPHPEGVLKVTITRGAGGRGYSTAGCQHPTRILHVSPYPSHYVRWKADGVTLAPSPVPLGRNPYLAGLKHLNRLEQVLIRTHLEQTDADEALVLDSEGFITECCAANLFWRQGRNVFTPALDQAGVNGIMRQFCLQQLAHSDFHVVEVNAKEEVLQTADEVIICNALMPVVPVRACGQLRWSSRELFQFLAPICEQTR</sequence>
<reference evidence="15" key="1">
    <citation type="submission" date="2024-05" db="EMBL/GenBank/DDBJ databases">
        <title>Copy number flexibility facilitates heteroresistance to increasing antibiotic pressure and threatens the beta-lactam pipeline.</title>
        <authorList>
            <person name="Choby J.E."/>
            <person name="Weiss D.S."/>
        </authorList>
    </citation>
    <scope>NUCLEOTIDE SEQUENCE</scope>
    <source>
        <strain evidence="15">Mu1197</strain>
    </source>
</reference>
<dbReference type="GO" id="GO:0008153">
    <property type="term" value="P:4-aminobenzoate biosynthetic process"/>
    <property type="evidence" value="ECO:0007669"/>
    <property type="project" value="UniProtKB-UniRule"/>
</dbReference>
<dbReference type="CDD" id="cd01559">
    <property type="entry name" value="ADCL_like"/>
    <property type="match status" value="1"/>
</dbReference>
<organism evidence="15">
    <name type="scientific">Enterobacter cloacae complex sp. Mu1197</name>
    <dbReference type="NCBI Taxonomy" id="3152302"/>
    <lineage>
        <taxon>Bacteria</taxon>
        <taxon>Pseudomonadati</taxon>
        <taxon>Pseudomonadota</taxon>
        <taxon>Gammaproteobacteria</taxon>
        <taxon>Enterobacterales</taxon>
        <taxon>Enterobacteriaceae</taxon>
        <taxon>Enterobacter</taxon>
        <taxon>Enterobacter cloacae complex</taxon>
    </lineage>
</organism>
<comment type="similarity">
    <text evidence="2 13">Belongs to the class-IV pyridoxal-phosphate-dependent aminotransferase family.</text>
</comment>
<dbReference type="GO" id="GO:0008696">
    <property type="term" value="F:4-amino-4-deoxychorismate lyase activity"/>
    <property type="evidence" value="ECO:0007669"/>
    <property type="project" value="UniProtKB-UniRule"/>
</dbReference>
<evidence type="ECO:0000256" key="13">
    <source>
        <dbReference type="RuleBase" id="RU004106"/>
    </source>
</evidence>
<dbReference type="EMBL" id="CP157375">
    <property type="protein sequence ID" value="XBM32119.1"/>
    <property type="molecule type" value="Genomic_DNA"/>
</dbReference>
<comment type="function">
    <text evidence="10">Involved in the biosynthesis of p-aminobenzoate (PABA), a precursor of tetrahydrofolate. Converts 4-amino-4-deoxychorismate into 4-aminobenzoate (PABA) and pyruvate.</text>
</comment>
<evidence type="ECO:0000313" key="15">
    <source>
        <dbReference type="EMBL" id="XBM32119.1"/>
    </source>
</evidence>
<comment type="subunit">
    <text evidence="3">Homodimer.</text>
</comment>
<dbReference type="InterPro" id="IPR018300">
    <property type="entry name" value="Aminotrans_IV_CS"/>
</dbReference>
<proteinExistence type="inferred from homology"/>
<dbReference type="PANTHER" id="PTHR42743">
    <property type="entry name" value="AMINO-ACID AMINOTRANSFERASE"/>
    <property type="match status" value="1"/>
</dbReference>
<dbReference type="InterPro" id="IPR017824">
    <property type="entry name" value="Aminodeoxychorismate_lyase_IV"/>
</dbReference>
<dbReference type="GO" id="GO:0046656">
    <property type="term" value="P:folic acid biosynthetic process"/>
    <property type="evidence" value="ECO:0007669"/>
    <property type="project" value="UniProtKB-KW"/>
</dbReference>
<dbReference type="SUPFAM" id="SSF56752">
    <property type="entry name" value="D-aminoacid aminotransferase-like PLP-dependent enzymes"/>
    <property type="match status" value="1"/>
</dbReference>
<keyword evidence="6 15" id="KW-0456">Lyase</keyword>
<dbReference type="InterPro" id="IPR050571">
    <property type="entry name" value="Class-IV_PLP-Dep_Aminotrnsfr"/>
</dbReference>
<evidence type="ECO:0000256" key="12">
    <source>
        <dbReference type="NCBIfam" id="TIGR03461"/>
    </source>
</evidence>
<accession>A0AAU7G1H3</accession>
<evidence type="ECO:0000256" key="8">
    <source>
        <dbReference type="ARBA" id="ARBA00035676"/>
    </source>
</evidence>
<evidence type="ECO:0000256" key="3">
    <source>
        <dbReference type="ARBA" id="ARBA00011738"/>
    </source>
</evidence>
<dbReference type="GO" id="GO:0005829">
    <property type="term" value="C:cytosol"/>
    <property type="evidence" value="ECO:0007669"/>
    <property type="project" value="TreeGrafter"/>
</dbReference>
<dbReference type="InterPro" id="IPR043132">
    <property type="entry name" value="BCAT-like_C"/>
</dbReference>